<sequence length="239" mass="26412">MSKQHHKGKSLPPPPSRPSLKPPPRPENLPNPHPALESYSTPHISTAHPPLPGAPGKPLQPALQHAHHPRRNPHPRPRARLGLAICRRLSLLLVAVSRDGHQVQQPRVQPNAAHREKNKESKQHLSDKHPSCRPSSSPNYTSPKPTTATPSSSRRRSRSNAEILVDWARRRRYVLLECSSPEADNGSGERQLLVDLSNRSDEGGDGEGETEGNGDGDGGERRWECIALPTGWRDFNIVL</sequence>
<name>A0A1J7IZ52_9PEZI</name>
<evidence type="ECO:0000313" key="2">
    <source>
        <dbReference type="EMBL" id="OIW22164.1"/>
    </source>
</evidence>
<feature type="compositionally biased region" description="Pro residues" evidence="1">
    <location>
        <begin position="11"/>
        <end position="33"/>
    </location>
</feature>
<feature type="region of interest" description="Disordered" evidence="1">
    <location>
        <begin position="1"/>
        <end position="77"/>
    </location>
</feature>
<protein>
    <submittedName>
        <fullName evidence="2">Uncharacterized protein</fullName>
    </submittedName>
</protein>
<feature type="compositionally biased region" description="Low complexity" evidence="1">
    <location>
        <begin position="141"/>
        <end position="152"/>
    </location>
</feature>
<feature type="compositionally biased region" description="Basic residues" evidence="1">
    <location>
        <begin position="65"/>
        <end position="77"/>
    </location>
</feature>
<dbReference type="EMBL" id="KV875145">
    <property type="protein sequence ID" value="OIW22164.1"/>
    <property type="molecule type" value="Genomic_DNA"/>
</dbReference>
<feature type="region of interest" description="Disordered" evidence="1">
    <location>
        <begin position="101"/>
        <end position="159"/>
    </location>
</feature>
<evidence type="ECO:0000256" key="1">
    <source>
        <dbReference type="SAM" id="MobiDB-lite"/>
    </source>
</evidence>
<dbReference type="InParanoid" id="A0A1J7IZ52"/>
<reference evidence="2 3" key="1">
    <citation type="submission" date="2016-10" db="EMBL/GenBank/DDBJ databases">
        <title>Draft genome sequence of Coniochaeta ligniaria NRRL30616, a lignocellulolytic fungus for bioabatement of inhibitors in plant biomass hydrolysates.</title>
        <authorList>
            <consortium name="DOE Joint Genome Institute"/>
            <person name="Jimenez D.J."/>
            <person name="Hector R.E."/>
            <person name="Riley R."/>
            <person name="Sun H."/>
            <person name="Grigoriev I.V."/>
            <person name="Van Elsas J.D."/>
            <person name="Nichols N.N."/>
        </authorList>
    </citation>
    <scope>NUCLEOTIDE SEQUENCE [LARGE SCALE GENOMIC DNA]</scope>
    <source>
        <strain evidence="2 3">NRRL 30616</strain>
    </source>
</reference>
<accession>A0A1J7IZ52</accession>
<gene>
    <name evidence="2" type="ORF">CONLIGDRAFT_638542</name>
</gene>
<dbReference type="Proteomes" id="UP000182658">
    <property type="component" value="Unassembled WGS sequence"/>
</dbReference>
<dbReference type="AlphaFoldDB" id="A0A1J7IZ52"/>
<feature type="compositionally biased region" description="Acidic residues" evidence="1">
    <location>
        <begin position="203"/>
        <end position="214"/>
    </location>
</feature>
<proteinExistence type="predicted"/>
<organism evidence="2 3">
    <name type="scientific">Coniochaeta ligniaria NRRL 30616</name>
    <dbReference type="NCBI Taxonomy" id="1408157"/>
    <lineage>
        <taxon>Eukaryota</taxon>
        <taxon>Fungi</taxon>
        <taxon>Dikarya</taxon>
        <taxon>Ascomycota</taxon>
        <taxon>Pezizomycotina</taxon>
        <taxon>Sordariomycetes</taxon>
        <taxon>Sordariomycetidae</taxon>
        <taxon>Coniochaetales</taxon>
        <taxon>Coniochaetaceae</taxon>
        <taxon>Coniochaeta</taxon>
    </lineage>
</organism>
<evidence type="ECO:0000313" key="3">
    <source>
        <dbReference type="Proteomes" id="UP000182658"/>
    </source>
</evidence>
<feature type="region of interest" description="Disordered" evidence="1">
    <location>
        <begin position="180"/>
        <end position="222"/>
    </location>
</feature>
<feature type="compositionally biased region" description="Basic and acidic residues" evidence="1">
    <location>
        <begin position="113"/>
        <end position="130"/>
    </location>
</feature>
<keyword evidence="3" id="KW-1185">Reference proteome</keyword>